<dbReference type="CDD" id="cd06257">
    <property type="entry name" value="DnaJ"/>
    <property type="match status" value="1"/>
</dbReference>
<dbReference type="SMART" id="SM00271">
    <property type="entry name" value="DnaJ"/>
    <property type="match status" value="1"/>
</dbReference>
<dbReference type="InterPro" id="IPR029024">
    <property type="entry name" value="TerB-like"/>
</dbReference>
<dbReference type="CDD" id="cd07316">
    <property type="entry name" value="terB_like_DjlA"/>
    <property type="match status" value="1"/>
</dbReference>
<accession>A0A8G2FF76</accession>
<protein>
    <submittedName>
        <fullName evidence="2">DnaJ like chaperone protein</fullName>
    </submittedName>
</protein>
<dbReference type="PROSITE" id="PS50076">
    <property type="entry name" value="DNAJ_2"/>
    <property type="match status" value="1"/>
</dbReference>
<sequence>MAVWGKVIGGVAGFAFGGPIGAIAGAALGHAADTGDLGSLGARVGRVLPLDSARFAAMLGRREQVFAIAVTVLAAKLAKCDGPVNRAEIDAFKRQFRIEDAAVPMIGRLFDQARDDASGFEPYARQLAESFADNRLALEQVFGALHAIARADAPLNGREADVLTRIGVAFGLDEAARNRAANPSSFAQSDGDPYEVLGIAKTASNETIRAHWKQLMRENHPDQLAARGVPAEFAARATDRVARINAAWDDIKRERGL</sequence>
<gene>
    <name evidence="2" type="ORF">SAMN05421828_10228</name>
</gene>
<dbReference type="RefSeq" id="WP_029312917.1">
    <property type="nucleotide sequence ID" value="NZ_FTNE01000002.1"/>
</dbReference>
<keyword evidence="3" id="KW-1185">Reference proteome</keyword>
<evidence type="ECO:0000313" key="3">
    <source>
        <dbReference type="Proteomes" id="UP000186308"/>
    </source>
</evidence>
<dbReference type="OrthoDB" id="9782583at2"/>
<proteinExistence type="predicted"/>
<dbReference type="InterPro" id="IPR001623">
    <property type="entry name" value="DnaJ_domain"/>
</dbReference>
<name>A0A8G2FF76_ACIRU</name>
<dbReference type="Pfam" id="PF05099">
    <property type="entry name" value="TerB"/>
    <property type="match status" value="1"/>
</dbReference>
<dbReference type="Gene3D" id="1.10.287.110">
    <property type="entry name" value="DnaJ domain"/>
    <property type="match status" value="1"/>
</dbReference>
<evidence type="ECO:0000313" key="2">
    <source>
        <dbReference type="EMBL" id="SIQ15258.1"/>
    </source>
</evidence>
<comment type="caution">
    <text evidence="2">The sequence shown here is derived from an EMBL/GenBank/DDBJ whole genome shotgun (WGS) entry which is preliminary data.</text>
</comment>
<dbReference type="InterPro" id="IPR007791">
    <property type="entry name" value="DjlA_N"/>
</dbReference>
<feature type="domain" description="J" evidence="1">
    <location>
        <begin position="192"/>
        <end position="256"/>
    </location>
</feature>
<dbReference type="Proteomes" id="UP000186308">
    <property type="component" value="Unassembled WGS sequence"/>
</dbReference>
<dbReference type="EMBL" id="FTNE01000002">
    <property type="protein sequence ID" value="SIQ15258.1"/>
    <property type="molecule type" value="Genomic_DNA"/>
</dbReference>
<dbReference type="SUPFAM" id="SSF158682">
    <property type="entry name" value="TerB-like"/>
    <property type="match status" value="1"/>
</dbReference>
<dbReference type="Gene3D" id="1.10.3680.10">
    <property type="entry name" value="TerB-like"/>
    <property type="match status" value="1"/>
</dbReference>
<dbReference type="InterPro" id="IPR036869">
    <property type="entry name" value="J_dom_sf"/>
</dbReference>
<dbReference type="AlphaFoldDB" id="A0A8G2FF76"/>
<dbReference type="Pfam" id="PF00226">
    <property type="entry name" value="DnaJ"/>
    <property type="match status" value="1"/>
</dbReference>
<dbReference type="SUPFAM" id="SSF46565">
    <property type="entry name" value="Chaperone J-domain"/>
    <property type="match status" value="1"/>
</dbReference>
<reference evidence="2 3" key="1">
    <citation type="submission" date="2017-01" db="EMBL/GenBank/DDBJ databases">
        <authorList>
            <person name="Varghese N."/>
            <person name="Submissions S."/>
        </authorList>
    </citation>
    <scope>NUCLEOTIDE SEQUENCE [LARGE SCALE GENOMIC DNA]</scope>
    <source>
        <strain evidence="2 3">ATCC 35905</strain>
    </source>
</reference>
<organism evidence="2 3">
    <name type="scientific">Acidiphilium rubrum</name>
    <dbReference type="NCBI Taxonomy" id="526"/>
    <lineage>
        <taxon>Bacteria</taxon>
        <taxon>Pseudomonadati</taxon>
        <taxon>Pseudomonadota</taxon>
        <taxon>Alphaproteobacteria</taxon>
        <taxon>Acetobacterales</taxon>
        <taxon>Acidocellaceae</taxon>
        <taxon>Acidiphilium</taxon>
    </lineage>
</organism>
<evidence type="ECO:0000259" key="1">
    <source>
        <dbReference type="PROSITE" id="PS50076"/>
    </source>
</evidence>